<dbReference type="AlphaFoldDB" id="Q9KFK2"/>
<evidence type="ECO:0000259" key="1">
    <source>
        <dbReference type="PROSITE" id="PS51819"/>
    </source>
</evidence>
<dbReference type="PANTHER" id="PTHR36437:SF2">
    <property type="entry name" value="GLYOXALASE_BLEOMYCIN RESISTANCE PROTEIN_DIOXYGENASE"/>
    <property type="match status" value="1"/>
</dbReference>
<dbReference type="Gene3D" id="3.10.180.10">
    <property type="entry name" value="2,3-Dihydroxybiphenyl 1,2-Dioxygenase, domain 1"/>
    <property type="match status" value="1"/>
</dbReference>
<dbReference type="eggNOG" id="COG0346">
    <property type="taxonomic scope" value="Bacteria"/>
</dbReference>
<dbReference type="STRING" id="272558.gene:10726330"/>
<dbReference type="InterPro" id="IPR037523">
    <property type="entry name" value="VOC_core"/>
</dbReference>
<dbReference type="Pfam" id="PF00903">
    <property type="entry name" value="Glyoxalase"/>
    <property type="match status" value="1"/>
</dbReference>
<proteinExistence type="predicted"/>
<dbReference type="KEGG" id="bha:BH0477"/>
<dbReference type="OrthoDB" id="2184229at2"/>
<dbReference type="EMBL" id="BA000004">
    <property type="protein sequence ID" value="BAB04196.1"/>
    <property type="molecule type" value="Genomic_DNA"/>
</dbReference>
<dbReference type="PIR" id="E83709">
    <property type="entry name" value="E83709"/>
</dbReference>
<dbReference type="InterPro" id="IPR004360">
    <property type="entry name" value="Glyas_Fos-R_dOase_dom"/>
</dbReference>
<gene>
    <name evidence="2" type="ordered locus">BH0477</name>
</gene>
<protein>
    <submittedName>
        <fullName evidence="2">BH0477 protein</fullName>
    </submittedName>
</protein>
<dbReference type="RefSeq" id="WP_010896655.1">
    <property type="nucleotide sequence ID" value="NC_002570.2"/>
</dbReference>
<dbReference type="SUPFAM" id="SSF54593">
    <property type="entry name" value="Glyoxalase/Bleomycin resistance protein/Dihydroxybiphenyl dioxygenase"/>
    <property type="match status" value="1"/>
</dbReference>
<dbReference type="PROSITE" id="PS51819">
    <property type="entry name" value="VOC"/>
    <property type="match status" value="1"/>
</dbReference>
<accession>Q9KFK2</accession>
<sequence>MFERIDTIIMPVTEIEKAIQWYEENLNMRVSYRGEGYCVLSVGQGETPLTLEQADGSSTQGATRPILFAKNIHGVHQKLREKGVSVSDIQTEEANTFFHFVDLDGNQLEVCYWE</sequence>
<keyword evidence="3" id="KW-1185">Reference proteome</keyword>
<name>Q9KFK2_HALH5</name>
<feature type="domain" description="VOC" evidence="1">
    <location>
        <begin position="4"/>
        <end position="113"/>
    </location>
</feature>
<evidence type="ECO:0000313" key="2">
    <source>
        <dbReference type="EMBL" id="BAB04196.1"/>
    </source>
</evidence>
<organism evidence="2 3">
    <name type="scientific">Halalkalibacterium halodurans (strain ATCC BAA-125 / DSM 18197 / FERM 7344 / JCM 9153 / C-125)</name>
    <name type="common">Bacillus halodurans</name>
    <dbReference type="NCBI Taxonomy" id="272558"/>
    <lineage>
        <taxon>Bacteria</taxon>
        <taxon>Bacillati</taxon>
        <taxon>Bacillota</taxon>
        <taxon>Bacilli</taxon>
        <taxon>Bacillales</taxon>
        <taxon>Bacillaceae</taxon>
        <taxon>Halalkalibacterium (ex Joshi et al. 2022)</taxon>
    </lineage>
</organism>
<dbReference type="HOGENOM" id="CLU_046006_14_2_9"/>
<reference evidence="2 3" key="1">
    <citation type="journal article" date="2000" name="Nucleic Acids Res.">
        <title>Complete genome sequence of the alkaliphilic bacterium Bacillus halodurans and genomic sequence comparison with Bacillus subtilis.</title>
        <authorList>
            <person name="Takami H."/>
            <person name="Nakasone K."/>
            <person name="Takaki Y."/>
            <person name="Maeno G."/>
            <person name="Sasaki R."/>
            <person name="Masui N."/>
            <person name="Fuji F."/>
            <person name="Hirama C."/>
            <person name="Nakamura Y."/>
            <person name="Ogasawara N."/>
            <person name="Kuhara S."/>
            <person name="Horikoshi K."/>
        </authorList>
    </citation>
    <scope>NUCLEOTIDE SEQUENCE [LARGE SCALE GENOMIC DNA]</scope>
    <source>
        <strain evidence="3">ATCC BAA-125 / DSM 18197 / FERM 7344 / JCM 9153 / C-125</strain>
    </source>
</reference>
<evidence type="ECO:0000313" key="3">
    <source>
        <dbReference type="Proteomes" id="UP000001258"/>
    </source>
</evidence>
<dbReference type="InterPro" id="IPR029068">
    <property type="entry name" value="Glyas_Bleomycin-R_OHBP_Dase"/>
</dbReference>
<dbReference type="Proteomes" id="UP000001258">
    <property type="component" value="Chromosome"/>
</dbReference>
<dbReference type="PANTHER" id="PTHR36437">
    <property type="entry name" value="GLYOXALASE/BLEOMYCIN RESISTANCE PROTEIN/DIOXYGENASE"/>
    <property type="match status" value="1"/>
</dbReference>